<name>A0A8H3WN26_9PEZI</name>
<feature type="region of interest" description="Disordered" evidence="2">
    <location>
        <begin position="141"/>
        <end position="236"/>
    </location>
</feature>
<evidence type="ECO:0000313" key="3">
    <source>
        <dbReference type="EMBL" id="KAF0329190.1"/>
    </source>
</evidence>
<dbReference type="EMBL" id="WOWK01000013">
    <property type="protein sequence ID" value="KAF0329190.1"/>
    <property type="molecule type" value="Genomic_DNA"/>
</dbReference>
<dbReference type="CDD" id="cd14688">
    <property type="entry name" value="bZIP_YAP"/>
    <property type="match status" value="1"/>
</dbReference>
<evidence type="ECO:0000313" key="4">
    <source>
        <dbReference type="Proteomes" id="UP000434172"/>
    </source>
</evidence>
<evidence type="ECO:0000256" key="1">
    <source>
        <dbReference type="SAM" id="Coils"/>
    </source>
</evidence>
<reference evidence="3 4" key="1">
    <citation type="submission" date="2019-12" db="EMBL/GenBank/DDBJ databases">
        <title>A genome sequence resource for the geographically widespread anthracnose pathogen Colletotrichum asianum.</title>
        <authorList>
            <person name="Meng Y."/>
        </authorList>
    </citation>
    <scope>NUCLEOTIDE SEQUENCE [LARGE SCALE GENOMIC DNA]</scope>
    <source>
        <strain evidence="3 4">ICMP 18580</strain>
    </source>
</reference>
<dbReference type="PANTHER" id="PTHR42070">
    <property type="entry name" value="FILAMENT ASSOCIATED PROTEIN, PUTATIVE (AFU_ORTHOLOGUE AFUA_8G06630)-RELATED"/>
    <property type="match status" value="1"/>
</dbReference>
<feature type="compositionally biased region" description="Low complexity" evidence="2">
    <location>
        <begin position="345"/>
        <end position="359"/>
    </location>
</feature>
<evidence type="ECO:0008006" key="5">
    <source>
        <dbReference type="Google" id="ProtNLM"/>
    </source>
</evidence>
<feature type="coiled-coil region" evidence="1">
    <location>
        <begin position="32"/>
        <end position="87"/>
    </location>
</feature>
<evidence type="ECO:0000256" key="2">
    <source>
        <dbReference type="SAM" id="MobiDB-lite"/>
    </source>
</evidence>
<feature type="region of interest" description="Disordered" evidence="2">
    <location>
        <begin position="249"/>
        <end position="268"/>
    </location>
</feature>
<accession>A0A8H3WN26</accession>
<dbReference type="PANTHER" id="PTHR42070:SF1">
    <property type="entry name" value="FILAMENT ASSOCIATED PROTEIN, PUTATIVE (AFU_ORTHOLOGUE AFUA_8G06630)-RELATED"/>
    <property type="match status" value="1"/>
</dbReference>
<feature type="compositionally biased region" description="Polar residues" evidence="2">
    <location>
        <begin position="191"/>
        <end position="206"/>
    </location>
</feature>
<dbReference type="Proteomes" id="UP000434172">
    <property type="component" value="Unassembled WGS sequence"/>
</dbReference>
<organism evidence="3 4">
    <name type="scientific">Colletotrichum asianum</name>
    <dbReference type="NCBI Taxonomy" id="702518"/>
    <lineage>
        <taxon>Eukaryota</taxon>
        <taxon>Fungi</taxon>
        <taxon>Dikarya</taxon>
        <taxon>Ascomycota</taxon>
        <taxon>Pezizomycotina</taxon>
        <taxon>Sordariomycetes</taxon>
        <taxon>Hypocreomycetidae</taxon>
        <taxon>Glomerellales</taxon>
        <taxon>Glomerellaceae</taxon>
        <taxon>Colletotrichum</taxon>
        <taxon>Colletotrichum gloeosporioides species complex</taxon>
    </lineage>
</organism>
<proteinExistence type="predicted"/>
<dbReference type="AlphaFoldDB" id="A0A8H3WN26"/>
<protein>
    <recommendedName>
        <fullName evidence="5">BZIP domain-containing protein</fullName>
    </recommendedName>
</protein>
<feature type="region of interest" description="Disordered" evidence="2">
    <location>
        <begin position="294"/>
        <end position="378"/>
    </location>
</feature>
<comment type="caution">
    <text evidence="3">The sequence shown here is derived from an EMBL/GenBank/DDBJ whole genome shotgun (WGS) entry which is preliminary data.</text>
</comment>
<gene>
    <name evidence="3" type="ORF">GQ607_003499</name>
</gene>
<keyword evidence="1" id="KW-0175">Coiled coil</keyword>
<dbReference type="OrthoDB" id="4505928at2759"/>
<feature type="compositionally biased region" description="Polar residues" evidence="2">
    <location>
        <begin position="255"/>
        <end position="268"/>
    </location>
</feature>
<feature type="compositionally biased region" description="Basic and acidic residues" evidence="2">
    <location>
        <begin position="368"/>
        <end position="378"/>
    </location>
</feature>
<sequence>MEAVSQQLVALVYARNNLPIFLLQERERNRIRDNQRRSRARKKEYVQELEQRLRDCQLKGIEASAEVQQAARRVAEENQKLRQLLGEVGLGDHQVDQYLRTDVLDHGDGRDFQAHAAAGRKQGHAVNALDSIMAARRPDSLDLSRPFPAAGQQARSDPASAYDTASNSPSESYGALSEDAQQPPYRVDSAASMSVPSQPAYVQTTGPRFPSDDHVPQSQQPWLPGDPTPPSGSVAINMQNYASNQSLHFHPAFPRTNSTTSLPTSCQGHTASPYAVYDPLNQAQSFISLHLGTGSAGHSGPASLCDTDSSAEDRRNLQTGNLRAFPWPQEESTHPQYGAHDIVWSQYSSSSSAPNSRPPQEQQLDPARMPRSDRRNRQ</sequence>
<keyword evidence="4" id="KW-1185">Reference proteome</keyword>